<name>A0AAX4FFT8_XANEU</name>
<reference evidence="1" key="1">
    <citation type="submission" date="2023-10" db="EMBL/GenBank/DDBJ databases">
        <title>Comparative Genomic Analysis of Tomato Bacterial Spot Xanthomonads Reveals A New Lineage of Xanthomonas euvesicatoria.</title>
        <authorList>
            <person name="Huang C.-J."/>
            <person name="Wu T.-L."/>
            <person name="Wu Y.-L."/>
            <person name="Wang R.-S."/>
            <person name="Lin Y.-C."/>
        </authorList>
    </citation>
    <scope>NUCLEOTIDE SEQUENCE</scope>
    <source>
        <strain evidence="1">T0319-01</strain>
    </source>
</reference>
<evidence type="ECO:0000313" key="2">
    <source>
        <dbReference type="Proteomes" id="UP001304429"/>
    </source>
</evidence>
<dbReference type="AlphaFoldDB" id="A0AAX4FFT8"/>
<accession>A0AAX4FFT8</accession>
<evidence type="ECO:0000313" key="1">
    <source>
        <dbReference type="EMBL" id="WOP55458.1"/>
    </source>
</evidence>
<dbReference type="EMBL" id="CP137539">
    <property type="protein sequence ID" value="WOP55458.1"/>
    <property type="molecule type" value="Genomic_DNA"/>
</dbReference>
<dbReference type="Proteomes" id="UP001304429">
    <property type="component" value="Chromosome"/>
</dbReference>
<gene>
    <name evidence="1" type="ORF">R5577_14400</name>
</gene>
<dbReference type="RefSeq" id="WP_173427036.1">
    <property type="nucleotide sequence ID" value="NZ_CP137532.1"/>
</dbReference>
<organism evidence="1 2">
    <name type="scientific">Xanthomonas euvesicatoria</name>
    <dbReference type="NCBI Taxonomy" id="456327"/>
    <lineage>
        <taxon>Bacteria</taxon>
        <taxon>Pseudomonadati</taxon>
        <taxon>Pseudomonadota</taxon>
        <taxon>Gammaproteobacteria</taxon>
        <taxon>Lysobacterales</taxon>
        <taxon>Lysobacteraceae</taxon>
        <taxon>Xanthomonas</taxon>
    </lineage>
</organism>
<proteinExistence type="predicted"/>
<sequence length="113" mass="12512">MKTWVSFSTAFDTLAVLRQAQTVARIGMYRLGSAIAARTSHARSHRVDRLLVEKRRRCRLHRQSHPAPCTLSSSRGLAASTAHALRKRAAAALYVSSPCASDNALLTQHRVLY</sequence>
<protein>
    <submittedName>
        <fullName evidence="1">Uncharacterized protein</fullName>
    </submittedName>
</protein>